<name>A0A0E9VJE6_ANGAN</name>
<organism evidence="1">
    <name type="scientific">Anguilla anguilla</name>
    <name type="common">European freshwater eel</name>
    <name type="synonym">Muraena anguilla</name>
    <dbReference type="NCBI Taxonomy" id="7936"/>
    <lineage>
        <taxon>Eukaryota</taxon>
        <taxon>Metazoa</taxon>
        <taxon>Chordata</taxon>
        <taxon>Craniata</taxon>
        <taxon>Vertebrata</taxon>
        <taxon>Euteleostomi</taxon>
        <taxon>Actinopterygii</taxon>
        <taxon>Neopterygii</taxon>
        <taxon>Teleostei</taxon>
        <taxon>Anguilliformes</taxon>
        <taxon>Anguillidae</taxon>
        <taxon>Anguilla</taxon>
    </lineage>
</organism>
<reference evidence="1" key="1">
    <citation type="submission" date="2014-11" db="EMBL/GenBank/DDBJ databases">
        <authorList>
            <person name="Amaro Gonzalez C."/>
        </authorList>
    </citation>
    <scope>NUCLEOTIDE SEQUENCE</scope>
</reference>
<dbReference type="AlphaFoldDB" id="A0A0E9VJE6"/>
<sequence>MKGWGVKLRLENNSPGSWESVCAYWIGDGNSWGGIFMSFSLCQGSCSWLY</sequence>
<protein>
    <submittedName>
        <fullName evidence="1">Uncharacterized protein</fullName>
    </submittedName>
</protein>
<proteinExistence type="predicted"/>
<reference evidence="1" key="2">
    <citation type="journal article" date="2015" name="Fish Shellfish Immunol.">
        <title>Early steps in the European eel (Anguilla anguilla)-Vibrio vulnificus interaction in the gills: Role of the RtxA13 toxin.</title>
        <authorList>
            <person name="Callol A."/>
            <person name="Pajuelo D."/>
            <person name="Ebbesson L."/>
            <person name="Teles M."/>
            <person name="MacKenzie S."/>
            <person name="Amaro C."/>
        </authorList>
    </citation>
    <scope>NUCLEOTIDE SEQUENCE</scope>
</reference>
<dbReference type="EMBL" id="GBXM01030441">
    <property type="protein sequence ID" value="JAH78136.1"/>
    <property type="molecule type" value="Transcribed_RNA"/>
</dbReference>
<evidence type="ECO:0000313" key="1">
    <source>
        <dbReference type="EMBL" id="JAH78136.1"/>
    </source>
</evidence>
<accession>A0A0E9VJE6</accession>